<dbReference type="EC" id="3.1.2.20" evidence="5"/>
<dbReference type="FunFam" id="2.40.160.210:FF:000001">
    <property type="entry name" value="Acyl-CoA thioesterase II"/>
    <property type="match status" value="1"/>
</dbReference>
<reference evidence="11 12" key="1">
    <citation type="submission" date="2020-01" db="EMBL/GenBank/DDBJ databases">
        <title>Sphingomonas sp. strain CSW-10.</title>
        <authorList>
            <person name="Chen W.-M."/>
        </authorList>
    </citation>
    <scope>NUCLEOTIDE SEQUENCE [LARGE SCALE GENOMIC DNA]</scope>
    <source>
        <strain evidence="11 12">CSW-10</strain>
    </source>
</reference>
<dbReference type="SUPFAM" id="SSF54637">
    <property type="entry name" value="Thioesterase/thiol ester dehydrase-isomerase"/>
    <property type="match status" value="2"/>
</dbReference>
<dbReference type="PANTHER" id="PTHR11066:SF34">
    <property type="entry name" value="ACYL-COENZYME A THIOESTERASE 8"/>
    <property type="match status" value="1"/>
</dbReference>
<dbReference type="EMBL" id="CP053015">
    <property type="protein sequence ID" value="QJQ31255.1"/>
    <property type="molecule type" value="Genomic_DNA"/>
</dbReference>
<dbReference type="CDD" id="cd03444">
    <property type="entry name" value="Thioesterase_II_repeat1"/>
    <property type="match status" value="1"/>
</dbReference>
<dbReference type="Proteomes" id="UP000503018">
    <property type="component" value="Chromosome"/>
</dbReference>
<evidence type="ECO:0000256" key="6">
    <source>
        <dbReference type="ARBA" id="ARBA00050943"/>
    </source>
</evidence>
<dbReference type="InterPro" id="IPR042171">
    <property type="entry name" value="Acyl-CoA_hotdog"/>
</dbReference>
<sequence>MTTDEQPAETIEGRVEQLLRLLDLTPKGELLFTGSRQPGGQGRVFGGQVIAQGLMAAMKDVEPSRHLHSLHCYFMRAGDESQEIDYQVRQDFDGGSFSTRRIIALQSERPILTMTASFHKLEEGFHHQEPMPNVPGPDVLMTEQERIAQETDPQSAALLNRFQAMRPIEVRPIERRSIARPEPQQPFAHCWMRLGAPIGDDLNLHRAILAYASDMMLLGTCALPHGVNWQVPGFMNASLDHAVWFHDDFRVDDWLLYAMDSPWAGRARGFNRGRFYTRDGRLVASVAQEGLIRYRKPA</sequence>
<dbReference type="Pfam" id="PF02551">
    <property type="entry name" value="Acyl_CoA_thio"/>
    <property type="match status" value="1"/>
</dbReference>
<evidence type="ECO:0000259" key="10">
    <source>
        <dbReference type="Pfam" id="PF13622"/>
    </source>
</evidence>
<dbReference type="GO" id="GO:0047617">
    <property type="term" value="F:fatty acyl-CoA hydrolase activity"/>
    <property type="evidence" value="ECO:0007669"/>
    <property type="project" value="UniProtKB-EC"/>
</dbReference>
<dbReference type="GO" id="GO:0006637">
    <property type="term" value="P:acyl-CoA metabolic process"/>
    <property type="evidence" value="ECO:0007669"/>
    <property type="project" value="InterPro"/>
</dbReference>
<name>A0A6M4AQE7_9SPHN</name>
<comment type="similarity">
    <text evidence="1">Belongs to the C/M/P thioester hydrolase family.</text>
</comment>
<evidence type="ECO:0000313" key="11">
    <source>
        <dbReference type="EMBL" id="QJQ31255.1"/>
    </source>
</evidence>
<dbReference type="InterPro" id="IPR025652">
    <property type="entry name" value="TesB_C"/>
</dbReference>
<accession>A0A6M4AQE7</accession>
<dbReference type="Pfam" id="PF13622">
    <property type="entry name" value="4HBT_3"/>
    <property type="match status" value="1"/>
</dbReference>
<evidence type="ECO:0000256" key="2">
    <source>
        <dbReference type="ARBA" id="ARBA00011881"/>
    </source>
</evidence>
<evidence type="ECO:0000256" key="4">
    <source>
        <dbReference type="ARBA" id="ARBA00023098"/>
    </source>
</evidence>
<dbReference type="Gene3D" id="2.40.160.210">
    <property type="entry name" value="Acyl-CoA thioesterase, double hotdog domain"/>
    <property type="match status" value="1"/>
</dbReference>
<dbReference type="CDD" id="cd03445">
    <property type="entry name" value="Thioesterase_II_repeat2"/>
    <property type="match status" value="1"/>
</dbReference>
<keyword evidence="12" id="KW-1185">Reference proteome</keyword>
<evidence type="ECO:0000256" key="5">
    <source>
        <dbReference type="ARBA" id="ARBA00038894"/>
    </source>
</evidence>
<evidence type="ECO:0000259" key="9">
    <source>
        <dbReference type="Pfam" id="PF02551"/>
    </source>
</evidence>
<dbReference type="GO" id="GO:0005829">
    <property type="term" value="C:cytosol"/>
    <property type="evidence" value="ECO:0007669"/>
    <property type="project" value="TreeGrafter"/>
</dbReference>
<dbReference type="GO" id="GO:0009062">
    <property type="term" value="P:fatty acid catabolic process"/>
    <property type="evidence" value="ECO:0007669"/>
    <property type="project" value="TreeGrafter"/>
</dbReference>
<organism evidence="11 12">
    <name type="scientific">Sphingomonas lacunae</name>
    <dbReference type="NCBI Taxonomy" id="2698828"/>
    <lineage>
        <taxon>Bacteria</taxon>
        <taxon>Pseudomonadati</taxon>
        <taxon>Pseudomonadota</taxon>
        <taxon>Alphaproteobacteria</taxon>
        <taxon>Sphingomonadales</taxon>
        <taxon>Sphingomonadaceae</taxon>
        <taxon>Sphingomonas</taxon>
    </lineage>
</organism>
<evidence type="ECO:0000256" key="8">
    <source>
        <dbReference type="ARBA" id="ARBA00079653"/>
    </source>
</evidence>
<dbReference type="PANTHER" id="PTHR11066">
    <property type="entry name" value="ACYL-COA THIOESTERASE"/>
    <property type="match status" value="1"/>
</dbReference>
<keyword evidence="4" id="KW-0443">Lipid metabolism</keyword>
<proteinExistence type="inferred from homology"/>
<evidence type="ECO:0000313" key="12">
    <source>
        <dbReference type="Proteomes" id="UP000503018"/>
    </source>
</evidence>
<dbReference type="RefSeq" id="WP_169943472.1">
    <property type="nucleotide sequence ID" value="NZ_CP053015.1"/>
</dbReference>
<comment type="subunit">
    <text evidence="2">Homotetramer.</text>
</comment>
<evidence type="ECO:0000256" key="1">
    <source>
        <dbReference type="ARBA" id="ARBA00006538"/>
    </source>
</evidence>
<dbReference type="InterPro" id="IPR049449">
    <property type="entry name" value="TesB_ACOT8-like_N"/>
</dbReference>
<dbReference type="AlphaFoldDB" id="A0A6M4AQE7"/>
<comment type="catalytic activity">
    <reaction evidence="6">
        <text>a fatty acyl-CoA + H2O = a fatty acid + CoA + H(+)</text>
        <dbReference type="Rhea" id="RHEA:16781"/>
        <dbReference type="ChEBI" id="CHEBI:15377"/>
        <dbReference type="ChEBI" id="CHEBI:15378"/>
        <dbReference type="ChEBI" id="CHEBI:28868"/>
        <dbReference type="ChEBI" id="CHEBI:57287"/>
        <dbReference type="ChEBI" id="CHEBI:77636"/>
        <dbReference type="EC" id="3.1.2.20"/>
    </reaction>
    <physiologicalReaction direction="left-to-right" evidence="6">
        <dbReference type="Rhea" id="RHEA:16782"/>
    </physiologicalReaction>
</comment>
<protein>
    <recommendedName>
        <fullName evidence="7">Acyl-CoA thioesterase 2</fullName>
        <ecNumber evidence="5">3.1.2.20</ecNumber>
    </recommendedName>
    <alternativeName>
        <fullName evidence="8">Thioesterase II</fullName>
    </alternativeName>
</protein>
<evidence type="ECO:0000256" key="3">
    <source>
        <dbReference type="ARBA" id="ARBA00022801"/>
    </source>
</evidence>
<dbReference type="InterPro" id="IPR029069">
    <property type="entry name" value="HotDog_dom_sf"/>
</dbReference>
<keyword evidence="3" id="KW-0378">Hydrolase</keyword>
<dbReference type="KEGG" id="slan:GV829_01375"/>
<evidence type="ECO:0000256" key="7">
    <source>
        <dbReference type="ARBA" id="ARBA00071120"/>
    </source>
</evidence>
<feature type="domain" description="Acyl-CoA thioesterase-like N-terminal HotDog" evidence="10">
    <location>
        <begin position="40"/>
        <end position="119"/>
    </location>
</feature>
<feature type="domain" description="Acyl-CoA thioesterase 2 C-terminal" evidence="9">
    <location>
        <begin position="187"/>
        <end position="291"/>
    </location>
</feature>
<dbReference type="InterPro" id="IPR003703">
    <property type="entry name" value="Acyl_CoA_thio"/>
</dbReference>
<gene>
    <name evidence="11" type="ORF">GV829_01375</name>
</gene>